<dbReference type="EMBL" id="CAJVCH010558441">
    <property type="protein sequence ID" value="CAG7831000.1"/>
    <property type="molecule type" value="Genomic_DNA"/>
</dbReference>
<comment type="caution">
    <text evidence="1">The sequence shown here is derived from an EMBL/GenBank/DDBJ whole genome shotgun (WGS) entry which is preliminary data.</text>
</comment>
<protein>
    <submittedName>
        <fullName evidence="1">Uncharacterized protein</fullName>
    </submittedName>
</protein>
<dbReference type="AlphaFoldDB" id="A0A8J2PPA7"/>
<gene>
    <name evidence="1" type="ORF">AFUS01_LOCUS40764</name>
</gene>
<reference evidence="1" key="1">
    <citation type="submission" date="2021-06" db="EMBL/GenBank/DDBJ databases">
        <authorList>
            <person name="Hodson N. C."/>
            <person name="Mongue J. A."/>
            <person name="Jaron S. K."/>
        </authorList>
    </citation>
    <scope>NUCLEOTIDE SEQUENCE</scope>
</reference>
<dbReference type="Proteomes" id="UP000708208">
    <property type="component" value="Unassembled WGS sequence"/>
</dbReference>
<evidence type="ECO:0000313" key="1">
    <source>
        <dbReference type="EMBL" id="CAG7831000.1"/>
    </source>
</evidence>
<name>A0A8J2PPA7_9HEXA</name>
<accession>A0A8J2PPA7</accession>
<feature type="non-terminal residue" evidence="1">
    <location>
        <position position="1"/>
    </location>
</feature>
<organism evidence="1 2">
    <name type="scientific">Allacma fusca</name>
    <dbReference type="NCBI Taxonomy" id="39272"/>
    <lineage>
        <taxon>Eukaryota</taxon>
        <taxon>Metazoa</taxon>
        <taxon>Ecdysozoa</taxon>
        <taxon>Arthropoda</taxon>
        <taxon>Hexapoda</taxon>
        <taxon>Collembola</taxon>
        <taxon>Symphypleona</taxon>
        <taxon>Sminthuridae</taxon>
        <taxon>Allacma</taxon>
    </lineage>
</organism>
<proteinExistence type="predicted"/>
<sequence length="79" mass="8589">SLYSWTIYISLQVQRLGEFDEAGVFTMNPSNYPDSGDVEDGEKTKKALITHSISFILLIGLFRAAKVLAENSGYGGSGL</sequence>
<evidence type="ECO:0000313" key="2">
    <source>
        <dbReference type="Proteomes" id="UP000708208"/>
    </source>
</evidence>
<keyword evidence="2" id="KW-1185">Reference proteome</keyword>